<proteinExistence type="predicted"/>
<gene>
    <name evidence="1" type="ORF">ACPOL_4227</name>
</gene>
<evidence type="ECO:0000313" key="1">
    <source>
        <dbReference type="EMBL" id="AXC13504.1"/>
    </source>
</evidence>
<organism evidence="1 2">
    <name type="scientific">Acidisarcina polymorpha</name>
    <dbReference type="NCBI Taxonomy" id="2211140"/>
    <lineage>
        <taxon>Bacteria</taxon>
        <taxon>Pseudomonadati</taxon>
        <taxon>Acidobacteriota</taxon>
        <taxon>Terriglobia</taxon>
        <taxon>Terriglobales</taxon>
        <taxon>Acidobacteriaceae</taxon>
        <taxon>Acidisarcina</taxon>
    </lineage>
</organism>
<dbReference type="Proteomes" id="UP000253606">
    <property type="component" value="Chromosome"/>
</dbReference>
<reference evidence="1 2" key="1">
    <citation type="journal article" date="2018" name="Front. Microbiol.">
        <title>Hydrolytic Capabilities as a Key to Environmental Success: Chitinolytic and Cellulolytic Acidobacteria From Acidic Sub-arctic Soils and Boreal Peatlands.</title>
        <authorList>
            <person name="Belova S.E."/>
            <person name="Ravin N.V."/>
            <person name="Pankratov T.A."/>
            <person name="Rakitin A.L."/>
            <person name="Ivanova A.A."/>
            <person name="Beletsky A.V."/>
            <person name="Mardanov A.V."/>
            <person name="Sinninghe Damste J.S."/>
            <person name="Dedysh S.N."/>
        </authorList>
    </citation>
    <scope>NUCLEOTIDE SEQUENCE [LARGE SCALE GENOMIC DNA]</scope>
    <source>
        <strain evidence="1 2">SBC82</strain>
    </source>
</reference>
<protein>
    <submittedName>
        <fullName evidence="1">Uncharacterized protein</fullName>
    </submittedName>
</protein>
<name>A0A2Z5G3X4_9BACT</name>
<dbReference type="KEGG" id="abas:ACPOL_4227"/>
<keyword evidence="2" id="KW-1185">Reference proteome</keyword>
<dbReference type="EMBL" id="CP030840">
    <property type="protein sequence ID" value="AXC13504.1"/>
    <property type="molecule type" value="Genomic_DNA"/>
</dbReference>
<dbReference type="AlphaFoldDB" id="A0A2Z5G3X4"/>
<sequence length="38" mass="3943">MASHAVVGDVAEIGTFDNVYGDGSIQARIGTMLYLSPS</sequence>
<evidence type="ECO:0000313" key="2">
    <source>
        <dbReference type="Proteomes" id="UP000253606"/>
    </source>
</evidence>
<accession>A0A2Z5G3X4</accession>